<name>A0A6B0CZW7_STAAU</name>
<dbReference type="SUPFAM" id="SSF52440">
    <property type="entry name" value="PreATP-grasp domain"/>
    <property type="match status" value="1"/>
</dbReference>
<dbReference type="AlphaFoldDB" id="A0A6B0CZW7"/>
<feature type="non-terminal residue" evidence="2">
    <location>
        <position position="27"/>
    </location>
</feature>
<evidence type="ECO:0000259" key="1">
    <source>
        <dbReference type="Pfam" id="PF02844"/>
    </source>
</evidence>
<evidence type="ECO:0000313" key="3">
    <source>
        <dbReference type="Proteomes" id="UP000434412"/>
    </source>
</evidence>
<proteinExistence type="predicted"/>
<dbReference type="Gene3D" id="3.40.50.20">
    <property type="match status" value="1"/>
</dbReference>
<dbReference type="EMBL" id="WPVZ01000719">
    <property type="protein sequence ID" value="MVL46487.1"/>
    <property type="molecule type" value="Genomic_DNA"/>
</dbReference>
<dbReference type="Proteomes" id="UP000434412">
    <property type="component" value="Unassembled WGS sequence"/>
</dbReference>
<feature type="domain" description="Phosphoribosylglycinamide synthetase N-terminal" evidence="1">
    <location>
        <begin position="1"/>
        <end position="26"/>
    </location>
</feature>
<dbReference type="InterPro" id="IPR016185">
    <property type="entry name" value="PreATP-grasp_dom_sf"/>
</dbReference>
<reference evidence="2 3" key="1">
    <citation type="submission" date="2019-11" db="EMBL/GenBank/DDBJ databases">
        <title>Implementation of targeted gown and glove precautions to prevent Staphylococcus aureus acquisition in community-based nursing homes.</title>
        <authorList>
            <person name="Stine O.C."/>
        </authorList>
    </citation>
    <scope>NUCLEOTIDE SEQUENCE [LARGE SCALE GENOMIC DNA]</scope>
    <source>
        <strain evidence="2 3">S_2023.LVRQ.AN</strain>
    </source>
</reference>
<sequence length="27" mass="2924">MNVLVIGAGGREHALAYKLNQSNLVKQ</sequence>
<accession>A0A6B0CZW7</accession>
<protein>
    <recommendedName>
        <fullName evidence="1">Phosphoribosylglycinamide synthetase N-terminal domain-containing protein</fullName>
    </recommendedName>
</protein>
<dbReference type="GO" id="GO:0009113">
    <property type="term" value="P:purine nucleobase biosynthetic process"/>
    <property type="evidence" value="ECO:0007669"/>
    <property type="project" value="InterPro"/>
</dbReference>
<dbReference type="GO" id="GO:0004637">
    <property type="term" value="F:phosphoribosylamine-glycine ligase activity"/>
    <property type="evidence" value="ECO:0007669"/>
    <property type="project" value="InterPro"/>
</dbReference>
<comment type="caution">
    <text evidence="2">The sequence shown here is derived from an EMBL/GenBank/DDBJ whole genome shotgun (WGS) entry which is preliminary data.</text>
</comment>
<gene>
    <name evidence="2" type="ORF">GO941_13470</name>
</gene>
<dbReference type="InterPro" id="IPR020562">
    <property type="entry name" value="PRibGlycinamide_synth_N"/>
</dbReference>
<dbReference type="Pfam" id="PF02844">
    <property type="entry name" value="GARS_N"/>
    <property type="match status" value="1"/>
</dbReference>
<organism evidence="2 3">
    <name type="scientific">Staphylococcus aureus</name>
    <dbReference type="NCBI Taxonomy" id="1280"/>
    <lineage>
        <taxon>Bacteria</taxon>
        <taxon>Bacillati</taxon>
        <taxon>Bacillota</taxon>
        <taxon>Bacilli</taxon>
        <taxon>Bacillales</taxon>
        <taxon>Staphylococcaceae</taxon>
        <taxon>Staphylococcus</taxon>
    </lineage>
</organism>
<evidence type="ECO:0000313" key="2">
    <source>
        <dbReference type="EMBL" id="MVL46487.1"/>
    </source>
</evidence>